<evidence type="ECO:0000256" key="4">
    <source>
        <dbReference type="ARBA" id="ARBA00022490"/>
    </source>
</evidence>
<dbReference type="CDD" id="cd22233">
    <property type="entry name" value="RHH_CopAso-like"/>
    <property type="match status" value="1"/>
</dbReference>
<dbReference type="EMBL" id="SRXT01000004">
    <property type="protein sequence ID" value="TGX53604.1"/>
    <property type="molecule type" value="Genomic_DNA"/>
</dbReference>
<comment type="caution">
    <text evidence="7">The sequence shown here is derived from an EMBL/GenBank/DDBJ whole genome shotgun (WGS) entry which is preliminary data.</text>
</comment>
<dbReference type="SUPFAM" id="SSF47598">
    <property type="entry name" value="Ribbon-helix-helix"/>
    <property type="match status" value="1"/>
</dbReference>
<dbReference type="InterPro" id="IPR013321">
    <property type="entry name" value="Arc_rbn_hlx_hlx"/>
</dbReference>
<keyword evidence="8" id="KW-1185">Reference proteome</keyword>
<accession>A0A4S1XB90</accession>
<comment type="subcellular location">
    <subcellularLocation>
        <location evidence="1">Cytoplasm</location>
    </subcellularLocation>
</comment>
<keyword evidence="5" id="KW-0184">Conjugation</keyword>
<evidence type="ECO:0000256" key="5">
    <source>
        <dbReference type="ARBA" id="ARBA00022971"/>
    </source>
</evidence>
<dbReference type="Proteomes" id="UP000306147">
    <property type="component" value="Unassembled WGS sequence"/>
</dbReference>
<gene>
    <name evidence="7" type="ORF">E5A73_12330</name>
</gene>
<proteinExistence type="inferred from homology"/>
<reference evidence="7 8" key="1">
    <citation type="submission" date="2019-04" db="EMBL/GenBank/DDBJ databases">
        <title>Sphingomonas psychrotolerans sp. nov., isolated from soil in the Tianshan Mountains, Xinjiang, China.</title>
        <authorList>
            <person name="Luo Y."/>
            <person name="Sheng H."/>
        </authorList>
    </citation>
    <scope>NUCLEOTIDE SEQUENCE [LARGE SCALE GENOMIC DNA]</scope>
    <source>
        <strain evidence="7 8">ZFGT-11</strain>
    </source>
</reference>
<comment type="similarity">
    <text evidence="2">Belongs to the TraY family.</text>
</comment>
<evidence type="ECO:0000256" key="2">
    <source>
        <dbReference type="ARBA" id="ARBA00007183"/>
    </source>
</evidence>
<evidence type="ECO:0000256" key="3">
    <source>
        <dbReference type="ARBA" id="ARBA00020541"/>
    </source>
</evidence>
<evidence type="ECO:0000313" key="8">
    <source>
        <dbReference type="Proteomes" id="UP000306147"/>
    </source>
</evidence>
<dbReference type="RefSeq" id="WP_135964109.1">
    <property type="nucleotide sequence ID" value="NZ_SRXT01000004.1"/>
</dbReference>
<dbReference type="GO" id="GO:0006355">
    <property type="term" value="P:regulation of DNA-templated transcription"/>
    <property type="evidence" value="ECO:0007669"/>
    <property type="project" value="InterPro"/>
</dbReference>
<organism evidence="7 8">
    <name type="scientific">Sphingomonas gei</name>
    <dbReference type="NCBI Taxonomy" id="1395960"/>
    <lineage>
        <taxon>Bacteria</taxon>
        <taxon>Pseudomonadati</taxon>
        <taxon>Pseudomonadota</taxon>
        <taxon>Alphaproteobacteria</taxon>
        <taxon>Sphingomonadales</taxon>
        <taxon>Sphingomonadaceae</taxon>
        <taxon>Sphingomonas</taxon>
    </lineage>
</organism>
<dbReference type="Gene3D" id="1.10.1220.10">
    <property type="entry name" value="Met repressor-like"/>
    <property type="match status" value="1"/>
</dbReference>
<evidence type="ECO:0000256" key="6">
    <source>
        <dbReference type="ARBA" id="ARBA00023125"/>
    </source>
</evidence>
<dbReference type="InterPro" id="IPR008876">
    <property type="entry name" value="TraY"/>
</dbReference>
<keyword evidence="4" id="KW-0963">Cytoplasm</keyword>
<evidence type="ECO:0000313" key="7">
    <source>
        <dbReference type="EMBL" id="TGX53604.1"/>
    </source>
</evidence>
<dbReference type="AlphaFoldDB" id="A0A4S1XB90"/>
<dbReference type="Pfam" id="PF05509">
    <property type="entry name" value="TraY"/>
    <property type="match status" value="1"/>
</dbReference>
<sequence>MLAVRLDAETEARLDALAARTGRTKTFYAREAILAHLDDLEDFYLAKERLRSFRNGQDIPLVEGQPSRVEVERADMLDSLRKLWAQGEASGAAIDGNFDAGDIARRGSERMAAARRRD</sequence>
<name>A0A4S1XB90_9SPHN</name>
<dbReference type="OrthoDB" id="9812023at2"/>
<keyword evidence="6" id="KW-0238">DNA-binding</keyword>
<dbReference type="GO" id="GO:0003677">
    <property type="term" value="F:DNA binding"/>
    <property type="evidence" value="ECO:0007669"/>
    <property type="project" value="UniProtKB-KW"/>
</dbReference>
<evidence type="ECO:0000256" key="1">
    <source>
        <dbReference type="ARBA" id="ARBA00004496"/>
    </source>
</evidence>
<dbReference type="InterPro" id="IPR010985">
    <property type="entry name" value="Ribbon_hlx_hlx"/>
</dbReference>
<dbReference type="GO" id="GO:0005737">
    <property type="term" value="C:cytoplasm"/>
    <property type="evidence" value="ECO:0007669"/>
    <property type="project" value="UniProtKB-SubCell"/>
</dbReference>
<protein>
    <recommendedName>
        <fullName evidence="3">Relaxosome protein TraY</fullName>
    </recommendedName>
</protein>